<dbReference type="InterPro" id="IPR013106">
    <property type="entry name" value="Ig_V-set"/>
</dbReference>
<dbReference type="InterPro" id="IPR036179">
    <property type="entry name" value="Ig-like_dom_sf"/>
</dbReference>
<dbReference type="PROSITE" id="PS50835">
    <property type="entry name" value="IG_LIKE"/>
    <property type="match status" value="1"/>
</dbReference>
<name>A0A6G1PBN0_CHAAH</name>
<dbReference type="SMART" id="SM00409">
    <property type="entry name" value="IG"/>
    <property type="match status" value="1"/>
</dbReference>
<sequence>MEVRPGDNITLFCDCKTSVGEYVIWYRNCSHLNQPSLVMGTRYPYEKLLNSDYNSDILNPFPQIYLMKNQSSRSYDIRILNISDSDQGLYYCGTEQLSTGKYVYSYGNVTTRIIMCK</sequence>
<gene>
    <name evidence="2" type="ORF">EXN66_Car003285</name>
</gene>
<keyword evidence="3" id="KW-1185">Reference proteome</keyword>
<reference evidence="2 3" key="1">
    <citation type="submission" date="2019-02" db="EMBL/GenBank/DDBJ databases">
        <title>Opniocepnalus argus genome.</title>
        <authorList>
            <person name="Zhou C."/>
            <person name="Xiao S."/>
        </authorList>
    </citation>
    <scope>NUCLEOTIDE SEQUENCE [LARGE SCALE GENOMIC DNA]</scope>
    <source>
        <strain evidence="2">OARG1902GOOAL</strain>
        <tissue evidence="2">Muscle</tissue>
    </source>
</reference>
<dbReference type="SUPFAM" id="SSF48726">
    <property type="entry name" value="Immunoglobulin"/>
    <property type="match status" value="1"/>
</dbReference>
<dbReference type="InterPro" id="IPR003599">
    <property type="entry name" value="Ig_sub"/>
</dbReference>
<dbReference type="AlphaFoldDB" id="A0A6G1PBN0"/>
<dbReference type="InterPro" id="IPR007110">
    <property type="entry name" value="Ig-like_dom"/>
</dbReference>
<evidence type="ECO:0000259" key="1">
    <source>
        <dbReference type="PROSITE" id="PS50835"/>
    </source>
</evidence>
<dbReference type="Proteomes" id="UP000503349">
    <property type="component" value="Chromosome 3"/>
</dbReference>
<protein>
    <recommendedName>
        <fullName evidence="1">Ig-like domain-containing protein</fullName>
    </recommendedName>
</protein>
<proteinExistence type="predicted"/>
<dbReference type="Pfam" id="PF07686">
    <property type="entry name" value="V-set"/>
    <property type="match status" value="1"/>
</dbReference>
<evidence type="ECO:0000313" key="3">
    <source>
        <dbReference type="Proteomes" id="UP000503349"/>
    </source>
</evidence>
<evidence type="ECO:0000313" key="2">
    <source>
        <dbReference type="EMBL" id="KAF3687613.1"/>
    </source>
</evidence>
<accession>A0A6G1PBN0</accession>
<organism evidence="2 3">
    <name type="scientific">Channa argus</name>
    <name type="common">Northern snakehead</name>
    <name type="synonym">Ophicephalus argus</name>
    <dbReference type="NCBI Taxonomy" id="215402"/>
    <lineage>
        <taxon>Eukaryota</taxon>
        <taxon>Metazoa</taxon>
        <taxon>Chordata</taxon>
        <taxon>Craniata</taxon>
        <taxon>Vertebrata</taxon>
        <taxon>Euteleostomi</taxon>
        <taxon>Actinopterygii</taxon>
        <taxon>Neopterygii</taxon>
        <taxon>Teleostei</taxon>
        <taxon>Neoteleostei</taxon>
        <taxon>Acanthomorphata</taxon>
        <taxon>Anabantaria</taxon>
        <taxon>Anabantiformes</taxon>
        <taxon>Channoidei</taxon>
        <taxon>Channidae</taxon>
        <taxon>Channa</taxon>
    </lineage>
</organism>
<dbReference type="EMBL" id="CM015714">
    <property type="protein sequence ID" value="KAF3687613.1"/>
    <property type="molecule type" value="Genomic_DNA"/>
</dbReference>
<dbReference type="InterPro" id="IPR013783">
    <property type="entry name" value="Ig-like_fold"/>
</dbReference>
<feature type="domain" description="Ig-like" evidence="1">
    <location>
        <begin position="1"/>
        <end position="110"/>
    </location>
</feature>
<dbReference type="Gene3D" id="2.60.40.10">
    <property type="entry name" value="Immunoglobulins"/>
    <property type="match status" value="1"/>
</dbReference>
<reference evidence="3" key="2">
    <citation type="submission" date="2019-02" db="EMBL/GenBank/DDBJ databases">
        <title>Opniocepnalus argus Var Kimnra genome.</title>
        <authorList>
            <person name="Zhou C."/>
            <person name="Xiao S."/>
        </authorList>
    </citation>
    <scope>NUCLEOTIDE SEQUENCE [LARGE SCALE GENOMIC DNA]</scope>
</reference>